<dbReference type="PANTHER" id="PTHR24113">
    <property type="entry name" value="RAN GTPASE-ACTIVATING PROTEIN 1"/>
    <property type="match status" value="1"/>
</dbReference>
<dbReference type="GO" id="GO:0005829">
    <property type="term" value="C:cytosol"/>
    <property type="evidence" value="ECO:0007669"/>
    <property type="project" value="TreeGrafter"/>
</dbReference>
<dbReference type="GO" id="GO:0006913">
    <property type="term" value="P:nucleocytoplasmic transport"/>
    <property type="evidence" value="ECO:0007669"/>
    <property type="project" value="TreeGrafter"/>
</dbReference>
<name>A0AAD3CU84_9STRA</name>
<evidence type="ECO:0000256" key="4">
    <source>
        <dbReference type="SAM" id="MobiDB-lite"/>
    </source>
</evidence>
<accession>A0AAD3CU84</accession>
<dbReference type="Pfam" id="PF13516">
    <property type="entry name" value="LRR_6"/>
    <property type="match status" value="2"/>
</dbReference>
<dbReference type="InterPro" id="IPR001611">
    <property type="entry name" value="Leu-rich_rpt"/>
</dbReference>
<evidence type="ECO:0000256" key="2">
    <source>
        <dbReference type="ARBA" id="ARBA00022614"/>
    </source>
</evidence>
<evidence type="ECO:0000313" key="6">
    <source>
        <dbReference type="Proteomes" id="UP001054902"/>
    </source>
</evidence>
<dbReference type="GO" id="GO:0031267">
    <property type="term" value="F:small GTPase binding"/>
    <property type="evidence" value="ECO:0007669"/>
    <property type="project" value="TreeGrafter"/>
</dbReference>
<dbReference type="InterPro" id="IPR027038">
    <property type="entry name" value="RanGap"/>
</dbReference>
<dbReference type="PANTHER" id="PTHR24113:SF12">
    <property type="entry name" value="RAN GTPASE-ACTIVATING PROTEIN 1"/>
    <property type="match status" value="1"/>
</dbReference>
<dbReference type="AlphaFoldDB" id="A0AAD3CU84"/>
<proteinExistence type="predicted"/>
<feature type="region of interest" description="Disordered" evidence="4">
    <location>
        <begin position="448"/>
        <end position="471"/>
    </location>
</feature>
<organism evidence="5 6">
    <name type="scientific">Chaetoceros tenuissimus</name>
    <dbReference type="NCBI Taxonomy" id="426638"/>
    <lineage>
        <taxon>Eukaryota</taxon>
        <taxon>Sar</taxon>
        <taxon>Stramenopiles</taxon>
        <taxon>Ochrophyta</taxon>
        <taxon>Bacillariophyta</taxon>
        <taxon>Coscinodiscophyceae</taxon>
        <taxon>Chaetocerotophycidae</taxon>
        <taxon>Chaetocerotales</taxon>
        <taxon>Chaetocerotaceae</taxon>
        <taxon>Chaetoceros</taxon>
    </lineage>
</organism>
<dbReference type="SMART" id="SM00368">
    <property type="entry name" value="LRR_RI"/>
    <property type="match status" value="9"/>
</dbReference>
<dbReference type="GO" id="GO:0048471">
    <property type="term" value="C:perinuclear region of cytoplasm"/>
    <property type="evidence" value="ECO:0007669"/>
    <property type="project" value="TreeGrafter"/>
</dbReference>
<keyword evidence="2" id="KW-0433">Leucine-rich repeat</keyword>
<feature type="compositionally biased region" description="Basic and acidic residues" evidence="4">
    <location>
        <begin position="448"/>
        <end position="459"/>
    </location>
</feature>
<dbReference type="Gene3D" id="3.80.10.10">
    <property type="entry name" value="Ribonuclease Inhibitor"/>
    <property type="match status" value="2"/>
</dbReference>
<reference evidence="5 6" key="1">
    <citation type="journal article" date="2021" name="Sci. Rep.">
        <title>The genome of the diatom Chaetoceros tenuissimus carries an ancient integrated fragment of an extant virus.</title>
        <authorList>
            <person name="Hongo Y."/>
            <person name="Kimura K."/>
            <person name="Takaki Y."/>
            <person name="Yoshida Y."/>
            <person name="Baba S."/>
            <person name="Kobayashi G."/>
            <person name="Nagasaki K."/>
            <person name="Hano T."/>
            <person name="Tomaru Y."/>
        </authorList>
    </citation>
    <scope>NUCLEOTIDE SEQUENCE [LARGE SCALE GENOMIC DNA]</scope>
    <source>
        <strain evidence="5 6">NIES-3715</strain>
    </source>
</reference>
<dbReference type="EMBL" id="BLLK01000045">
    <property type="protein sequence ID" value="GFH51000.1"/>
    <property type="molecule type" value="Genomic_DNA"/>
</dbReference>
<dbReference type="SUPFAM" id="SSF52047">
    <property type="entry name" value="RNI-like"/>
    <property type="match status" value="2"/>
</dbReference>
<comment type="caution">
    <text evidence="5">The sequence shown here is derived from an EMBL/GenBank/DDBJ whole genome shotgun (WGS) entry which is preliminary data.</text>
</comment>
<dbReference type="GO" id="GO:0005634">
    <property type="term" value="C:nucleus"/>
    <property type="evidence" value="ECO:0007669"/>
    <property type="project" value="TreeGrafter"/>
</dbReference>
<keyword evidence="6" id="KW-1185">Reference proteome</keyword>
<keyword evidence="3" id="KW-0677">Repeat</keyword>
<sequence length="471" mass="51292">MAWGSAGFKSCKNLLDRIEKNDPSLVELVVLPMKNFGDEDLKRLSEIIESGKNNNLKSISASGHRVSPESLFLLGKALASENGRYITKVAIGDEHMMDEGIISFCEPLIEVNGGNIEELDLAYKNITKTGAKIIGETFGRSKCMKRLELYRNPDMGDEGITDLCHAAITRSGSSLCFKNIEYLDISECQITGDGMIAFADCLTNGESSENVRSSALELQVSKNDIGPEGCKHIAKLLSNQDGRSSIISRLSMKKCVLGDEGFEILVNAFKEDCSRLLFMDLSDNEIGAKGALHVSEALTANSRNIKSLGEVILANNPLEEEGILKLAKSMQKEENAIHTLDLSGTKCGVNGAVEILQCPTLKSIRLFNNNLSCDGFEAITPFFIGGHATIEHLDLGGNRAKESAVATLLHAIMMDVDSMESKLATLEIGGNEVGEIVEEILREMETTRPEIDVARDRPSVEQPNDFGEEKA</sequence>
<gene>
    <name evidence="5" type="ORF">CTEN210_07476</name>
</gene>
<evidence type="ECO:0000313" key="5">
    <source>
        <dbReference type="EMBL" id="GFH51000.1"/>
    </source>
</evidence>
<dbReference type="Proteomes" id="UP001054902">
    <property type="component" value="Unassembled WGS sequence"/>
</dbReference>
<protein>
    <submittedName>
        <fullName evidence="5">Uncharacterized protein</fullName>
    </submittedName>
</protein>
<dbReference type="InterPro" id="IPR032675">
    <property type="entry name" value="LRR_dom_sf"/>
</dbReference>
<evidence type="ECO:0000256" key="1">
    <source>
        <dbReference type="ARBA" id="ARBA00022468"/>
    </source>
</evidence>
<dbReference type="GO" id="GO:0005096">
    <property type="term" value="F:GTPase activator activity"/>
    <property type="evidence" value="ECO:0007669"/>
    <property type="project" value="UniProtKB-KW"/>
</dbReference>
<keyword evidence="1" id="KW-0343">GTPase activation</keyword>
<evidence type="ECO:0000256" key="3">
    <source>
        <dbReference type="ARBA" id="ARBA00022737"/>
    </source>
</evidence>